<organism evidence="1 2">
    <name type="scientific">Runella slithyformis (strain ATCC 29530 / DSM 19594 / LMG 11500 / NCIMB 11436 / LSU 4)</name>
    <dbReference type="NCBI Taxonomy" id="761193"/>
    <lineage>
        <taxon>Bacteria</taxon>
        <taxon>Pseudomonadati</taxon>
        <taxon>Bacteroidota</taxon>
        <taxon>Cytophagia</taxon>
        <taxon>Cytophagales</taxon>
        <taxon>Spirosomataceae</taxon>
        <taxon>Runella</taxon>
    </lineage>
</organism>
<gene>
    <name evidence="1" type="ordered locus">Runsl_5875</name>
</gene>
<name>A0A7U3ZRS0_RUNSL</name>
<proteinExistence type="predicted"/>
<dbReference type="EMBL" id="CP002862">
    <property type="protein sequence ID" value="AEI52171.1"/>
    <property type="molecule type" value="Genomic_DNA"/>
</dbReference>
<evidence type="ECO:0000313" key="2">
    <source>
        <dbReference type="Proteomes" id="UP000000493"/>
    </source>
</evidence>
<geneLocation type="plasmid" evidence="1 2">
    <name>pRUNSL03</name>
</geneLocation>
<dbReference type="Proteomes" id="UP000000493">
    <property type="component" value="Plasmid pRUNSL03"/>
</dbReference>
<sequence>MSTNIYISHTSMIFEFVDIGFNTLQIYDSLRPSIIELMKKEKLSIPDEWTLYFNAGYTNSKTPLVSKNKIGSYPSDKMKEITIIIPIPLKSEIDWGVNPEQHLYKKDHYDKLMKNFFELNIDFKNYTNRTDYVTACLKAGIKKAFEQGFTVGGMKVKANVTSL</sequence>
<keyword evidence="2" id="KW-1185">Reference proteome</keyword>
<reference evidence="2" key="1">
    <citation type="submission" date="2011-06" db="EMBL/GenBank/DDBJ databases">
        <title>The complete genome of plasmid 3 of Runella slithyformis DSM 19594.</title>
        <authorList>
            <consortium name="US DOE Joint Genome Institute (JGI-PGF)"/>
            <person name="Lucas S."/>
            <person name="Han J."/>
            <person name="Lapidus A."/>
            <person name="Bruce D."/>
            <person name="Goodwin L."/>
            <person name="Pitluck S."/>
            <person name="Peters L."/>
            <person name="Kyrpides N."/>
            <person name="Mavromatis K."/>
            <person name="Ivanova N."/>
            <person name="Ovchinnikova G."/>
            <person name="Zhang X."/>
            <person name="Misra M."/>
            <person name="Detter J.C."/>
            <person name="Tapia R."/>
            <person name="Han C."/>
            <person name="Land M."/>
            <person name="Hauser L."/>
            <person name="Markowitz V."/>
            <person name="Cheng J.-F."/>
            <person name="Hugenholtz P."/>
            <person name="Woyke T."/>
            <person name="Wu D."/>
            <person name="Tindall B."/>
            <person name="Faehrich R."/>
            <person name="Brambilla E."/>
            <person name="Klenk H.-P."/>
            <person name="Eisen J.A."/>
        </authorList>
    </citation>
    <scope>NUCLEOTIDE SEQUENCE [LARGE SCALE GENOMIC DNA]</scope>
    <source>
        <strain evidence="2">ATCC 29530 / DSM 19594 / LMG 11500 / NCIMB 11436 / LSU 4</strain>
        <plasmid evidence="2">pRUNSL03</plasmid>
    </source>
</reference>
<keyword evidence="1" id="KW-0614">Plasmid</keyword>
<reference evidence="1 2" key="2">
    <citation type="journal article" date="2012" name="Stand. Genomic Sci.">
        <title>Complete genome sequence of the aquatic bacterium Runella slithyformis type strain (LSU 4(T)).</title>
        <authorList>
            <person name="Copeland A."/>
            <person name="Zhang X."/>
            <person name="Misra M."/>
            <person name="Lapidus A."/>
            <person name="Nolan M."/>
            <person name="Lucas S."/>
            <person name="Deshpande S."/>
            <person name="Cheng J.F."/>
            <person name="Tapia R."/>
            <person name="Goodwin L.A."/>
            <person name="Pitluck S."/>
            <person name="Liolios K."/>
            <person name="Pagani I."/>
            <person name="Ivanova N."/>
            <person name="Mikhailova N."/>
            <person name="Pati A."/>
            <person name="Chen A."/>
            <person name="Palaniappan K."/>
            <person name="Land M."/>
            <person name="Hauser L."/>
            <person name="Pan C."/>
            <person name="Jeffries C.D."/>
            <person name="Detter J.C."/>
            <person name="Brambilla E.M."/>
            <person name="Rohde M."/>
            <person name="Djao O.D."/>
            <person name="Goker M."/>
            <person name="Sikorski J."/>
            <person name="Tindall B.J."/>
            <person name="Woyke T."/>
            <person name="Bristow J."/>
            <person name="Eisen J.A."/>
            <person name="Markowitz V."/>
            <person name="Hugenholtz P."/>
            <person name="Kyrpides N.C."/>
            <person name="Klenk H.P."/>
            <person name="Mavromatis K."/>
        </authorList>
    </citation>
    <scope>NUCLEOTIDE SEQUENCE [LARGE SCALE GENOMIC DNA]</scope>
    <source>
        <strain evidence="2">ATCC 29530 / DSM 19594 / LMG 11500 / NCIMB 11436 / LSU 4</strain>
    </source>
</reference>
<accession>A0A7U3ZRS0</accession>
<dbReference type="KEGG" id="rsi:Runsl_5875"/>
<dbReference type="Pfam" id="PF15587">
    <property type="entry name" value="Imm9"/>
    <property type="match status" value="1"/>
</dbReference>
<evidence type="ECO:0000313" key="1">
    <source>
        <dbReference type="EMBL" id="AEI52171.1"/>
    </source>
</evidence>
<dbReference type="InterPro" id="IPR028963">
    <property type="entry name" value="Imm9"/>
</dbReference>
<dbReference type="AlphaFoldDB" id="A0A7U3ZRS0"/>
<dbReference type="RefSeq" id="WP_013921752.1">
    <property type="nucleotide sequence ID" value="NC_015694.1"/>
</dbReference>
<protein>
    <submittedName>
        <fullName evidence="1">Uncharacterized protein</fullName>
    </submittedName>
</protein>